<organism evidence="1 2">
    <name type="scientific">Oryza sativa subsp. japonica</name>
    <name type="common">Rice</name>
    <dbReference type="NCBI Taxonomy" id="39947"/>
    <lineage>
        <taxon>Eukaryota</taxon>
        <taxon>Viridiplantae</taxon>
        <taxon>Streptophyta</taxon>
        <taxon>Embryophyta</taxon>
        <taxon>Tracheophyta</taxon>
        <taxon>Spermatophyta</taxon>
        <taxon>Magnoliopsida</taxon>
        <taxon>Liliopsida</taxon>
        <taxon>Poales</taxon>
        <taxon>Poaceae</taxon>
        <taxon>BOP clade</taxon>
        <taxon>Oryzoideae</taxon>
        <taxon>Oryzeae</taxon>
        <taxon>Oryzinae</taxon>
        <taxon>Oryza</taxon>
        <taxon>Oryza sativa</taxon>
    </lineage>
</organism>
<reference evidence="1 2" key="1">
    <citation type="journal article" date="2005" name="Nature">
        <title>The map-based sequence of the rice genome.</title>
        <authorList>
            <consortium name="International rice genome sequencing project (IRGSP)"/>
            <person name="Matsumoto T."/>
            <person name="Wu J."/>
            <person name="Kanamori H."/>
            <person name="Katayose Y."/>
            <person name="Fujisawa M."/>
            <person name="Namiki N."/>
            <person name="Mizuno H."/>
            <person name="Yamamoto K."/>
            <person name="Antonio B.A."/>
            <person name="Baba T."/>
            <person name="Sakata K."/>
            <person name="Nagamura Y."/>
            <person name="Aoki H."/>
            <person name="Arikawa K."/>
            <person name="Arita K."/>
            <person name="Bito T."/>
            <person name="Chiden Y."/>
            <person name="Fujitsuka N."/>
            <person name="Fukunaka R."/>
            <person name="Hamada M."/>
            <person name="Harada C."/>
            <person name="Hayashi A."/>
            <person name="Hijishita S."/>
            <person name="Honda M."/>
            <person name="Hosokawa S."/>
            <person name="Ichikawa Y."/>
            <person name="Idonuma A."/>
            <person name="Iijima M."/>
            <person name="Ikeda M."/>
            <person name="Ikeno M."/>
            <person name="Ito K."/>
            <person name="Ito S."/>
            <person name="Ito T."/>
            <person name="Ito Y."/>
            <person name="Ito Y."/>
            <person name="Iwabuchi A."/>
            <person name="Kamiya K."/>
            <person name="Karasawa W."/>
            <person name="Kurita K."/>
            <person name="Katagiri S."/>
            <person name="Kikuta A."/>
            <person name="Kobayashi H."/>
            <person name="Kobayashi N."/>
            <person name="Machita K."/>
            <person name="Maehara T."/>
            <person name="Masukawa M."/>
            <person name="Mizubayashi T."/>
            <person name="Mukai Y."/>
            <person name="Nagasaki H."/>
            <person name="Nagata Y."/>
            <person name="Naito S."/>
            <person name="Nakashima M."/>
            <person name="Nakama Y."/>
            <person name="Nakamichi Y."/>
            <person name="Nakamura M."/>
            <person name="Meguro A."/>
            <person name="Negishi M."/>
            <person name="Ohta I."/>
            <person name="Ohta T."/>
            <person name="Okamoto M."/>
            <person name="Ono N."/>
            <person name="Saji S."/>
            <person name="Sakaguchi M."/>
            <person name="Sakai K."/>
            <person name="Shibata M."/>
            <person name="Shimokawa T."/>
            <person name="Song J."/>
            <person name="Takazaki Y."/>
            <person name="Terasawa K."/>
            <person name="Tsugane M."/>
            <person name="Tsuji K."/>
            <person name="Ueda S."/>
            <person name="Waki K."/>
            <person name="Yamagata H."/>
            <person name="Yamamoto M."/>
            <person name="Yamamoto S."/>
            <person name="Yamane H."/>
            <person name="Yoshiki S."/>
            <person name="Yoshihara R."/>
            <person name="Yukawa K."/>
            <person name="Zhong H."/>
            <person name="Yano M."/>
            <person name="Yuan Q."/>
            <person name="Ouyang S."/>
            <person name="Liu J."/>
            <person name="Jones K.M."/>
            <person name="Gansberger K."/>
            <person name="Moffat K."/>
            <person name="Hill J."/>
            <person name="Bera J."/>
            <person name="Fadrosh D."/>
            <person name="Jin S."/>
            <person name="Johri S."/>
            <person name="Kim M."/>
            <person name="Overton L."/>
            <person name="Reardon M."/>
            <person name="Tsitrin T."/>
            <person name="Vuong H."/>
            <person name="Weaver B."/>
            <person name="Ciecko A."/>
            <person name="Tallon L."/>
            <person name="Jackson J."/>
            <person name="Pai G."/>
            <person name="Aken S.V."/>
            <person name="Utterback T."/>
            <person name="Reidmuller S."/>
            <person name="Feldblyum T."/>
            <person name="Hsiao J."/>
            <person name="Zismann V."/>
            <person name="Iobst S."/>
            <person name="de Vazeille A.R."/>
            <person name="Buell C.R."/>
            <person name="Ying K."/>
            <person name="Li Y."/>
            <person name="Lu T."/>
            <person name="Huang Y."/>
            <person name="Zhao Q."/>
            <person name="Feng Q."/>
            <person name="Zhang L."/>
            <person name="Zhu J."/>
            <person name="Weng Q."/>
            <person name="Mu J."/>
            <person name="Lu Y."/>
            <person name="Fan D."/>
            <person name="Liu Y."/>
            <person name="Guan J."/>
            <person name="Zhang Y."/>
            <person name="Yu S."/>
            <person name="Liu X."/>
            <person name="Zhang Y."/>
            <person name="Hong G."/>
            <person name="Han B."/>
            <person name="Choisne N."/>
            <person name="Demange N."/>
            <person name="Orjeda G."/>
            <person name="Samain S."/>
            <person name="Cattolico L."/>
            <person name="Pelletier E."/>
            <person name="Couloux A."/>
            <person name="Segurens B."/>
            <person name="Wincker P."/>
            <person name="D'Hont A."/>
            <person name="Scarpelli C."/>
            <person name="Weissenbach J."/>
            <person name="Salanoubat M."/>
            <person name="Quetier F."/>
            <person name="Yu Y."/>
            <person name="Kim H.R."/>
            <person name="Rambo T."/>
            <person name="Currie J."/>
            <person name="Collura K."/>
            <person name="Luo M."/>
            <person name="Yang T."/>
            <person name="Ammiraju J.S.S."/>
            <person name="Engler F."/>
            <person name="Soderlund C."/>
            <person name="Wing R.A."/>
            <person name="Palmer L.E."/>
            <person name="de la Bastide M."/>
            <person name="Spiegel L."/>
            <person name="Nascimento L."/>
            <person name="Zutavern T."/>
            <person name="O'Shaughnessy A."/>
            <person name="Dike S."/>
            <person name="Dedhia N."/>
            <person name="Preston R."/>
            <person name="Balija V."/>
            <person name="McCombie W.R."/>
            <person name="Chow T."/>
            <person name="Chen H."/>
            <person name="Chung M."/>
            <person name="Chen C."/>
            <person name="Shaw J."/>
            <person name="Wu H."/>
            <person name="Hsiao K."/>
            <person name="Chao Y."/>
            <person name="Chu M."/>
            <person name="Cheng C."/>
            <person name="Hour A."/>
            <person name="Lee P."/>
            <person name="Lin S."/>
            <person name="Lin Y."/>
            <person name="Liou J."/>
            <person name="Liu S."/>
            <person name="Hsing Y."/>
            <person name="Raghuvanshi S."/>
            <person name="Mohanty A."/>
            <person name="Bharti A.K."/>
            <person name="Gaur A."/>
            <person name="Gupta V."/>
            <person name="Kumar D."/>
            <person name="Ravi V."/>
            <person name="Vij S."/>
            <person name="Kapur A."/>
            <person name="Khurana P."/>
            <person name="Khurana P."/>
            <person name="Khurana J.P."/>
            <person name="Tyagi A.K."/>
            <person name="Gaikwad K."/>
            <person name="Singh A."/>
            <person name="Dalal V."/>
            <person name="Srivastava S."/>
            <person name="Dixit A."/>
            <person name="Pal A.K."/>
            <person name="Ghazi I.A."/>
            <person name="Yadav M."/>
            <person name="Pandit A."/>
            <person name="Bhargava A."/>
            <person name="Sureshbabu K."/>
            <person name="Batra K."/>
            <person name="Sharma T.R."/>
            <person name="Mohapatra T."/>
            <person name="Singh N.K."/>
            <person name="Messing J."/>
            <person name="Nelson A.B."/>
            <person name="Fuks G."/>
            <person name="Kavchok S."/>
            <person name="Keizer G."/>
            <person name="Linton E."/>
            <person name="Llaca V."/>
            <person name="Song R."/>
            <person name="Tanyolac B."/>
            <person name="Young S."/>
            <person name="Ho-Il K."/>
            <person name="Hahn J.H."/>
            <person name="Sangsakoo G."/>
            <person name="Vanavichit A."/>
            <person name="de Mattos Luiz.A.T."/>
            <person name="Zimmer P.D."/>
            <person name="Malone G."/>
            <person name="Dellagostin O."/>
            <person name="de Oliveira A.C."/>
            <person name="Bevan M."/>
            <person name="Bancroft I."/>
            <person name="Minx P."/>
            <person name="Cordum H."/>
            <person name="Wilson R."/>
            <person name="Cheng Z."/>
            <person name="Jin W."/>
            <person name="Jiang J."/>
            <person name="Leong S.A."/>
            <person name="Iwama H."/>
            <person name="Gojobori T."/>
            <person name="Itoh T."/>
            <person name="Niimura Y."/>
            <person name="Fujii Y."/>
            <person name="Habara T."/>
            <person name="Sakai H."/>
            <person name="Sato Y."/>
            <person name="Wilson G."/>
            <person name="Kumar K."/>
            <person name="McCouch S."/>
            <person name="Juretic N."/>
            <person name="Hoen D."/>
            <person name="Wright S."/>
            <person name="Bruskiewich R."/>
            <person name="Bureau T."/>
            <person name="Miyao A."/>
            <person name="Hirochika H."/>
            <person name="Nishikawa T."/>
            <person name="Kadowaki K."/>
            <person name="Sugiura M."/>
            <person name="Burr B."/>
            <person name="Sasaki T."/>
        </authorList>
    </citation>
    <scope>NUCLEOTIDE SEQUENCE [LARGE SCALE GENOMIC DNA]</scope>
    <source>
        <strain evidence="2">cv. Nipponbare</strain>
    </source>
</reference>
<proteinExistence type="predicted"/>
<protein>
    <submittedName>
        <fullName evidence="1">Os07g0452100 protein</fullName>
    </submittedName>
</protein>
<dbReference type="EMBL" id="AP008213">
    <property type="protein sequence ID" value="BAH93908.1"/>
    <property type="molecule type" value="Genomic_DNA"/>
</dbReference>
<evidence type="ECO:0000313" key="1">
    <source>
        <dbReference type="EMBL" id="BAH93908.1"/>
    </source>
</evidence>
<feature type="non-terminal residue" evidence="1">
    <location>
        <position position="1"/>
    </location>
</feature>
<dbReference type="Proteomes" id="UP000000763">
    <property type="component" value="Chromosome 7"/>
</dbReference>
<evidence type="ECO:0000313" key="2">
    <source>
        <dbReference type="Proteomes" id="UP000000763"/>
    </source>
</evidence>
<dbReference type="AlphaFoldDB" id="C7J527"/>
<accession>C7J527</accession>
<name>C7J527_ORYSJ</name>
<sequence>VIYSLKKTRGNGCYFIMLKRNRNCFRTIFSSRTCSKTMPGSLGYEDIDAKTFASWVIRCTELSRHKCHM</sequence>
<dbReference type="KEGG" id="dosa:Os07g0452100"/>
<reference evidence="2" key="2">
    <citation type="journal article" date="2008" name="Nucleic Acids Res.">
        <title>The rice annotation project database (RAP-DB): 2008 update.</title>
        <authorList>
            <consortium name="The rice annotation project (RAP)"/>
        </authorList>
    </citation>
    <scope>GENOME REANNOTATION</scope>
    <source>
        <strain evidence="2">cv. Nipponbare</strain>
    </source>
</reference>
<gene>
    <name evidence="1" type="ordered locus">Os07g0452100</name>
</gene>